<dbReference type="PANTHER" id="PTHR13799">
    <property type="entry name" value="NGG1 INTERACTING FACTOR 3"/>
    <property type="match status" value="1"/>
</dbReference>
<dbReference type="InterPro" id="IPR017221">
    <property type="entry name" value="DUF34/NIF3_bac"/>
</dbReference>
<comment type="similarity">
    <text evidence="1 3">Belongs to the GTP cyclohydrolase I type 2/NIF3 family.</text>
</comment>
<evidence type="ECO:0000256" key="3">
    <source>
        <dbReference type="PIRNR" id="PIRNR037489"/>
    </source>
</evidence>
<name>A0ABT8QZK9_9BACT</name>
<sequence length="365" mass="40619">MPKIRDITNYLEHWAPVTYQESYDNAGLITGSPEWEVKGVLISLDATEAVVEEAINQSCNLVIAHHPIVFKGLKKLTGATYVERTVLKAIKNDIAIYAIHTNLDNVKGGVNFKIAQKLGLEKVRILSPKKQLLQKLVTFIPVENTTQVLNALYEAGAGNIGNYSGCSFRTAGTGTFTPNEEANPHIGNQHKPEEVQEERVEVIMPAYLSGRVLAALRQAHPYEEVAYYLSSLENAYQDVGSGAIGELPQPMEEKAFLSYLKTQMQLNCIKYTSLRNKPIQKIAICGGAGIFLLPDAIRQNADVFITADVKYHEFFDADAKIILADIGHYESEVFTKELIHTYLSQKFTNIALILSKIITNPIFYL</sequence>
<dbReference type="PIRSF" id="PIRSF037489">
    <property type="entry name" value="UCP037489_NIF3_YqfO"/>
    <property type="match status" value="1"/>
</dbReference>
<accession>A0ABT8QZK9</accession>
<dbReference type="EMBL" id="JAUKPO010000001">
    <property type="protein sequence ID" value="MDO1445280.1"/>
    <property type="molecule type" value="Genomic_DNA"/>
</dbReference>
<dbReference type="Gene3D" id="3.30.70.120">
    <property type="match status" value="1"/>
</dbReference>
<comment type="caution">
    <text evidence="4">The sequence shown here is derived from an EMBL/GenBank/DDBJ whole genome shotgun (WGS) entry which is preliminary data.</text>
</comment>
<proteinExistence type="inferred from homology"/>
<dbReference type="PANTHER" id="PTHR13799:SF14">
    <property type="entry name" value="GTP CYCLOHYDROLASE 1 TYPE 2 HOMOLOG"/>
    <property type="match status" value="1"/>
</dbReference>
<evidence type="ECO:0000313" key="4">
    <source>
        <dbReference type="EMBL" id="MDO1445280.1"/>
    </source>
</evidence>
<organism evidence="4 5">
    <name type="scientific">Rhodocytophaga aerolata</name>
    <dbReference type="NCBI Taxonomy" id="455078"/>
    <lineage>
        <taxon>Bacteria</taxon>
        <taxon>Pseudomonadati</taxon>
        <taxon>Bacteroidota</taxon>
        <taxon>Cytophagia</taxon>
        <taxon>Cytophagales</taxon>
        <taxon>Rhodocytophagaceae</taxon>
        <taxon>Rhodocytophaga</taxon>
    </lineage>
</organism>
<protein>
    <recommendedName>
        <fullName evidence="3">GTP cyclohydrolase 1 type 2 homolog</fullName>
    </recommendedName>
</protein>
<keyword evidence="5" id="KW-1185">Reference proteome</keyword>
<dbReference type="NCBIfam" id="TIGR00486">
    <property type="entry name" value="YbgI_SA1388"/>
    <property type="match status" value="1"/>
</dbReference>
<dbReference type="InterPro" id="IPR015867">
    <property type="entry name" value="N-reg_PII/ATP_PRibTrfase_C"/>
</dbReference>
<evidence type="ECO:0000256" key="1">
    <source>
        <dbReference type="ARBA" id="ARBA00006964"/>
    </source>
</evidence>
<evidence type="ECO:0000256" key="2">
    <source>
        <dbReference type="ARBA" id="ARBA00022723"/>
    </source>
</evidence>
<dbReference type="Proteomes" id="UP001168528">
    <property type="component" value="Unassembled WGS sequence"/>
</dbReference>
<dbReference type="Pfam" id="PF01784">
    <property type="entry name" value="DUF34_NIF3"/>
    <property type="match status" value="1"/>
</dbReference>
<reference evidence="4" key="1">
    <citation type="submission" date="2023-07" db="EMBL/GenBank/DDBJ databases">
        <title>The genome sequence of Rhodocytophaga aerolata KACC 12507.</title>
        <authorList>
            <person name="Zhang X."/>
        </authorList>
    </citation>
    <scope>NUCLEOTIDE SEQUENCE</scope>
    <source>
        <strain evidence="4">KACC 12507</strain>
    </source>
</reference>
<dbReference type="SUPFAM" id="SSF102705">
    <property type="entry name" value="NIF3 (NGG1p interacting factor 3)-like"/>
    <property type="match status" value="1"/>
</dbReference>
<dbReference type="Gene3D" id="3.40.1390.30">
    <property type="entry name" value="NIF3 (NGG1p interacting factor 3)-like"/>
    <property type="match status" value="1"/>
</dbReference>
<dbReference type="RefSeq" id="WP_302036069.1">
    <property type="nucleotide sequence ID" value="NZ_JAUKPO010000001.1"/>
</dbReference>
<keyword evidence="2 3" id="KW-0479">Metal-binding</keyword>
<dbReference type="InterPro" id="IPR036069">
    <property type="entry name" value="DUF34/NIF3_sf"/>
</dbReference>
<dbReference type="InterPro" id="IPR002678">
    <property type="entry name" value="DUF34/NIF3"/>
</dbReference>
<evidence type="ECO:0000313" key="5">
    <source>
        <dbReference type="Proteomes" id="UP001168528"/>
    </source>
</evidence>
<gene>
    <name evidence="4" type="ORF">Q0590_03410</name>
</gene>